<evidence type="ECO:0000313" key="6">
    <source>
        <dbReference type="EMBL" id="CDP38327.1"/>
    </source>
</evidence>
<sequence>MGRRSELVEKHTIRVGRANKSEFRVACIHCRNAGVESHFVSRTDAVVRHLNQCLYYKGPVPTLTLPPSSPTNELSVASDDSIYNGHGPALAASSPGTTGIKRIGSTGIVNGDKIAKPSAGWTTKVERQILRTVISCGMPFSMAEDPEFRQLLTTVCPPLRAHPDLIPNRNTLASRVFMDADAELKETISQHVRGCKWLTLTADCWINSSGRQIVAYVMRTPMAKSFAWEWEDTASVPNGVAAITAKKLLDIVHNSALIGKVSAVVVSDRARALADEGLVTASPMSIGLKIIEDYDEEIQMMVADCLLSLQGMKEAMVISNDIVSLLMESEVRQTLLRNHQQELNEPITGFNHPITTQWSTTAEGLKTLLQSNQSVSRTLYSIGHDASLPDATRESTLILRESMDVPFLTLLHAASELVGALSSYQEESKALNGTRLRMILPAAQRIWIALEDSSNFATVTPDIAHVKMTLNKRLQSWDLDMLILATILDPNVKRRIFNKSLLTPEMVVAMAEREFETLFDTPPSPSLTRSLFQYLEGTQWPFLESQQKINPLSLYSTYWGTLEKTEHYELVRLAQRLESCVVSAVDPERLFRDMGSIHAALRGEDSTGGARGNEILGQFLEHHEANFGHSKGPKDDRYTFEDLFSVDLGPLPLLESGLYN</sequence>
<comment type="subcellular location">
    <subcellularLocation>
        <location evidence="1">Nucleus</location>
    </subcellularLocation>
</comment>
<evidence type="ECO:0000256" key="4">
    <source>
        <dbReference type="ARBA" id="ARBA00022833"/>
    </source>
</evidence>
<evidence type="ECO:0000256" key="5">
    <source>
        <dbReference type="ARBA" id="ARBA00023242"/>
    </source>
</evidence>
<protein>
    <submittedName>
        <fullName evidence="6">ARAD1D32208p</fullName>
    </submittedName>
</protein>
<dbReference type="PANTHER" id="PTHR46481">
    <property type="entry name" value="ZINC FINGER BED DOMAIN-CONTAINING PROTEIN 4"/>
    <property type="match status" value="1"/>
</dbReference>
<dbReference type="GO" id="GO:0005634">
    <property type="term" value="C:nucleus"/>
    <property type="evidence" value="ECO:0007669"/>
    <property type="project" value="UniProtKB-SubCell"/>
</dbReference>
<dbReference type="PANTHER" id="PTHR46481:SF10">
    <property type="entry name" value="ZINC FINGER BED DOMAIN-CONTAINING PROTEIN 39"/>
    <property type="match status" value="1"/>
</dbReference>
<keyword evidence="3" id="KW-0863">Zinc-finger</keyword>
<dbReference type="EMBL" id="HG937694">
    <property type="protein sequence ID" value="CDP38327.1"/>
    <property type="molecule type" value="Genomic_DNA"/>
</dbReference>
<evidence type="ECO:0000256" key="2">
    <source>
        <dbReference type="ARBA" id="ARBA00022723"/>
    </source>
</evidence>
<accession>A0A060THL8</accession>
<keyword evidence="2" id="KW-0479">Metal-binding</keyword>
<evidence type="ECO:0000256" key="3">
    <source>
        <dbReference type="ARBA" id="ARBA00022771"/>
    </source>
</evidence>
<dbReference type="GO" id="GO:0008270">
    <property type="term" value="F:zinc ion binding"/>
    <property type="evidence" value="ECO:0007669"/>
    <property type="project" value="UniProtKB-KW"/>
</dbReference>
<keyword evidence="4" id="KW-0862">Zinc</keyword>
<reference evidence="6" key="2">
    <citation type="submission" date="2014-06" db="EMBL/GenBank/DDBJ databases">
        <title>The complete genome of Blastobotrys (Arxula) adeninivorans LS3 - a yeast of biotechnological interest.</title>
        <authorList>
            <person name="Kunze G."/>
            <person name="Gaillardin C."/>
            <person name="Czernicka M."/>
            <person name="Durrens P."/>
            <person name="Martin T."/>
            <person name="Boer E."/>
            <person name="Gabaldon T."/>
            <person name="Cruz J."/>
            <person name="Talla E."/>
            <person name="Marck C."/>
            <person name="Goffeau A."/>
            <person name="Barbe V."/>
            <person name="Baret P."/>
            <person name="Baronian K."/>
            <person name="Beier S."/>
            <person name="Bleykasten C."/>
            <person name="Bode R."/>
            <person name="Casaregola S."/>
            <person name="Despons L."/>
            <person name="Fairhead C."/>
            <person name="Giersberg M."/>
            <person name="Gierski P."/>
            <person name="Hahnel U."/>
            <person name="Hartmann A."/>
            <person name="Jankowska D."/>
            <person name="Jubin C."/>
            <person name="Jung P."/>
            <person name="Lafontaine I."/>
            <person name="Leh-Louis V."/>
            <person name="Lemaire M."/>
            <person name="Marcet-Houben M."/>
            <person name="Mascher M."/>
            <person name="Morel G."/>
            <person name="Richard G.-F."/>
            <person name="Riechen J."/>
            <person name="Sacerdot C."/>
            <person name="Sarkar A."/>
            <person name="Savel G."/>
            <person name="Schacherer J."/>
            <person name="Sherman D."/>
            <person name="Straub M.-L."/>
            <person name="Stein N."/>
            <person name="Thierry A."/>
            <person name="Trautwein-Schult A."/>
            <person name="Westhof E."/>
            <person name="Worch S."/>
            <person name="Dujon B."/>
            <person name="Souciet J.-L."/>
            <person name="Wincker P."/>
            <person name="Scholz U."/>
            <person name="Neuveglise N."/>
        </authorList>
    </citation>
    <scope>NUCLEOTIDE SEQUENCE</scope>
    <source>
        <strain evidence="6">LS3</strain>
    </source>
</reference>
<name>A0A060THL8_BLAAD</name>
<organism evidence="6">
    <name type="scientific">Blastobotrys adeninivorans</name>
    <name type="common">Yeast</name>
    <name type="synonym">Arxula adeninivorans</name>
    <dbReference type="NCBI Taxonomy" id="409370"/>
    <lineage>
        <taxon>Eukaryota</taxon>
        <taxon>Fungi</taxon>
        <taxon>Dikarya</taxon>
        <taxon>Ascomycota</taxon>
        <taxon>Saccharomycotina</taxon>
        <taxon>Dipodascomycetes</taxon>
        <taxon>Dipodascales</taxon>
        <taxon>Trichomonascaceae</taxon>
        <taxon>Blastobotrys</taxon>
    </lineage>
</organism>
<evidence type="ECO:0000256" key="1">
    <source>
        <dbReference type="ARBA" id="ARBA00004123"/>
    </source>
</evidence>
<reference evidence="6" key="1">
    <citation type="submission" date="2014-02" db="EMBL/GenBank/DDBJ databases">
        <authorList>
            <person name="Genoscope - CEA"/>
        </authorList>
    </citation>
    <scope>NUCLEOTIDE SEQUENCE</scope>
    <source>
        <strain evidence="6">LS3</strain>
    </source>
</reference>
<dbReference type="InterPro" id="IPR012337">
    <property type="entry name" value="RNaseH-like_sf"/>
</dbReference>
<dbReference type="SUPFAM" id="SSF53098">
    <property type="entry name" value="Ribonuclease H-like"/>
    <property type="match status" value="1"/>
</dbReference>
<gene>
    <name evidence="6" type="ORF">GNLVRS02_ARAD1D32208g</name>
</gene>
<dbReference type="InterPro" id="IPR052035">
    <property type="entry name" value="ZnF_BED_domain_contain"/>
</dbReference>
<dbReference type="AlphaFoldDB" id="A0A060THL8"/>
<proteinExistence type="predicted"/>
<keyword evidence="5" id="KW-0539">Nucleus</keyword>